<dbReference type="InterPro" id="IPR039961">
    <property type="entry name" value="Nuo9.5"/>
</dbReference>
<organism evidence="2 3">
    <name type="scientific">Ascoidea rubescens DSM 1968</name>
    <dbReference type="NCBI Taxonomy" id="1344418"/>
    <lineage>
        <taxon>Eukaryota</taxon>
        <taxon>Fungi</taxon>
        <taxon>Dikarya</taxon>
        <taxon>Ascomycota</taxon>
        <taxon>Saccharomycotina</taxon>
        <taxon>Saccharomycetes</taxon>
        <taxon>Ascoideaceae</taxon>
        <taxon>Ascoidea</taxon>
    </lineage>
</organism>
<name>A0A1D2VAX7_9ASCO</name>
<keyword evidence="3" id="KW-1185">Reference proteome</keyword>
<evidence type="ECO:0000313" key="2">
    <source>
        <dbReference type="EMBL" id="ODV58745.1"/>
    </source>
</evidence>
<keyword evidence="1" id="KW-0812">Transmembrane</keyword>
<keyword evidence="1" id="KW-1133">Transmembrane helix</keyword>
<protein>
    <recommendedName>
        <fullName evidence="4">NADH-ubiquinone oxidoreductase 9.5 kDa subunit</fullName>
    </recommendedName>
</protein>
<proteinExistence type="predicted"/>
<dbReference type="EMBL" id="KV454490">
    <property type="protein sequence ID" value="ODV58745.1"/>
    <property type="molecule type" value="Genomic_DNA"/>
</dbReference>
<dbReference type="CDD" id="cd22903">
    <property type="entry name" value="NI9M"/>
    <property type="match status" value="1"/>
</dbReference>
<evidence type="ECO:0000256" key="1">
    <source>
        <dbReference type="SAM" id="Phobius"/>
    </source>
</evidence>
<feature type="transmembrane region" description="Helical" evidence="1">
    <location>
        <begin position="30"/>
        <end position="48"/>
    </location>
</feature>
<evidence type="ECO:0000313" key="3">
    <source>
        <dbReference type="Proteomes" id="UP000095038"/>
    </source>
</evidence>
<dbReference type="PANTHER" id="PTHR38488:SF1">
    <property type="entry name" value="OXIDOREDUCTASE 9.5 KDA SUBUNIT, PUTATIVE (AFU_ORTHOLOGUE AFUA_5G08980)-RELATED"/>
    <property type="match status" value="1"/>
</dbReference>
<accession>A0A1D2VAX7</accession>
<dbReference type="OrthoDB" id="2093409at2759"/>
<dbReference type="Proteomes" id="UP000095038">
    <property type="component" value="Unassembled WGS sequence"/>
</dbReference>
<evidence type="ECO:0008006" key="4">
    <source>
        <dbReference type="Google" id="ProtNLM"/>
    </source>
</evidence>
<keyword evidence="1" id="KW-0472">Membrane</keyword>
<dbReference type="PANTHER" id="PTHR38488">
    <property type="entry name" value="OXIDOREDUCTASE 9.5 KDA SUBUNIT, PUTATIVE (AFU_ORTHOLOGUE AFUA_5G08980)-RELATED"/>
    <property type="match status" value="1"/>
</dbReference>
<gene>
    <name evidence="2" type="ORF">ASCRUDRAFT_82647</name>
</gene>
<dbReference type="InParanoid" id="A0A1D2VAX7"/>
<dbReference type="STRING" id="1344418.A0A1D2VAX7"/>
<sequence length="82" mass="9555">MDERYIGEKPLFLRNPIRTLRFYAHTKPNLFFSAVIGIIGPLGVLFITPLRRKYLFEDAPPVPTYYPIPNRPRDLTLSGYDD</sequence>
<dbReference type="GeneID" id="30968389"/>
<dbReference type="RefSeq" id="XP_020045052.1">
    <property type="nucleotide sequence ID" value="XM_020194753.1"/>
</dbReference>
<reference evidence="3" key="1">
    <citation type="submission" date="2016-05" db="EMBL/GenBank/DDBJ databases">
        <title>Comparative genomics of biotechnologically important yeasts.</title>
        <authorList>
            <consortium name="DOE Joint Genome Institute"/>
            <person name="Riley R."/>
            <person name="Haridas S."/>
            <person name="Wolfe K.H."/>
            <person name="Lopes M.R."/>
            <person name="Hittinger C.T."/>
            <person name="Goker M."/>
            <person name="Salamov A."/>
            <person name="Wisecaver J."/>
            <person name="Long T.M."/>
            <person name="Aerts A.L."/>
            <person name="Barry K."/>
            <person name="Choi C."/>
            <person name="Clum A."/>
            <person name="Coughlan A.Y."/>
            <person name="Deshpande S."/>
            <person name="Douglass A.P."/>
            <person name="Hanson S.J."/>
            <person name="Klenk H.-P."/>
            <person name="Labutti K."/>
            <person name="Lapidus A."/>
            <person name="Lindquist E."/>
            <person name="Lipzen A."/>
            <person name="Meier-Kolthoff J.P."/>
            <person name="Ohm R.A."/>
            <person name="Otillar R.P."/>
            <person name="Pangilinan J."/>
            <person name="Peng Y."/>
            <person name="Rokas A."/>
            <person name="Rosa C.A."/>
            <person name="Scheuner C."/>
            <person name="Sibirny A.A."/>
            <person name="Slot J.C."/>
            <person name="Stielow J.B."/>
            <person name="Sun H."/>
            <person name="Kurtzman C.P."/>
            <person name="Blackwell M."/>
            <person name="Grigoriev I.V."/>
            <person name="Jeffries T.W."/>
        </authorList>
    </citation>
    <scope>NUCLEOTIDE SEQUENCE [LARGE SCALE GENOMIC DNA]</scope>
    <source>
        <strain evidence="3">DSM 1968</strain>
    </source>
</reference>
<dbReference type="AlphaFoldDB" id="A0A1D2VAX7"/>